<dbReference type="EMBL" id="BAAAXF010000026">
    <property type="protein sequence ID" value="GAA3496890.1"/>
    <property type="molecule type" value="Genomic_DNA"/>
</dbReference>
<dbReference type="PANTHER" id="PTHR41773">
    <property type="entry name" value="GTP PYROPHOSPHATASE-RELATED"/>
    <property type="match status" value="1"/>
</dbReference>
<dbReference type="Gene3D" id="1.10.287.860">
    <property type="entry name" value="Nucleotidyltransferase"/>
    <property type="match status" value="1"/>
</dbReference>
<dbReference type="Gene3D" id="3.30.460.10">
    <property type="entry name" value="Beta Polymerase, domain 2"/>
    <property type="match status" value="1"/>
</dbReference>
<dbReference type="SMART" id="SM00954">
    <property type="entry name" value="RelA_SpoT"/>
    <property type="match status" value="1"/>
</dbReference>
<dbReference type="CDD" id="cd05399">
    <property type="entry name" value="NT_Rel-Spo_like"/>
    <property type="match status" value="1"/>
</dbReference>
<accession>A0ABP6TPY6</accession>
<evidence type="ECO:0000313" key="2">
    <source>
        <dbReference type="EMBL" id="GAA3496890.1"/>
    </source>
</evidence>
<organism evidence="2 3">
    <name type="scientific">Streptomyces prasinosporus</name>
    <dbReference type="NCBI Taxonomy" id="68256"/>
    <lineage>
        <taxon>Bacteria</taxon>
        <taxon>Bacillati</taxon>
        <taxon>Actinomycetota</taxon>
        <taxon>Actinomycetes</taxon>
        <taxon>Kitasatosporales</taxon>
        <taxon>Streptomycetaceae</taxon>
        <taxon>Streptomyces</taxon>
        <taxon>Streptomyces albogriseolus group</taxon>
    </lineage>
</organism>
<gene>
    <name evidence="2" type="ORF">GCM10019016_039910</name>
</gene>
<protein>
    <recommendedName>
        <fullName evidence="1">RelA/SpoT domain-containing protein</fullName>
    </recommendedName>
</protein>
<proteinExistence type="predicted"/>
<evidence type="ECO:0000259" key="1">
    <source>
        <dbReference type="SMART" id="SM00954"/>
    </source>
</evidence>
<dbReference type="Proteomes" id="UP001501455">
    <property type="component" value="Unassembled WGS sequence"/>
</dbReference>
<dbReference type="PANTHER" id="PTHR41773:SF1">
    <property type="entry name" value="RELA_SPOT DOMAIN-CONTAINING PROTEIN"/>
    <property type="match status" value="1"/>
</dbReference>
<dbReference type="Pfam" id="PF04607">
    <property type="entry name" value="RelA_SpoT"/>
    <property type="match status" value="1"/>
</dbReference>
<feature type="domain" description="RelA/SpoT" evidence="1">
    <location>
        <begin position="47"/>
        <end position="173"/>
    </location>
</feature>
<keyword evidence="3" id="KW-1185">Reference proteome</keyword>
<sequence length="357" mass="40415">MTMNLETMAVEYREKYQPKYAAYAERIKLLLQDLIEPTGIRVAFYESRVKTVGSFKDKIIRKKYQSPFSEMKDFAGVRVITYYRDDVTRIAEMISREFEVSPSDSGDKVDTLDVNQFGYRSLHLVCQMDSGRCQRSEWQAYADLYVEIQVRSVAEHAWALLSHELEYKSAASAPSNIQRRLFMLSALFEIADNEFQGLRSEYGRIEQEYASAIRDGDLSASLNSASLAAFFKFCTDLEEWAELGRSAGLGVPREYLGEFEATTAFLVEMFTQMGCRTLQDVKELLDDVKEVSDEALRKSLSASQHHQCPVYAYPLDVIMFAALATRGNSLSSGFKFPAAWGAREASMLEDLARGVAS</sequence>
<dbReference type="InterPro" id="IPR007685">
    <property type="entry name" value="RelA_SpoT"/>
</dbReference>
<dbReference type="SUPFAM" id="SSF81301">
    <property type="entry name" value="Nucleotidyltransferase"/>
    <property type="match status" value="1"/>
</dbReference>
<name>A0ABP6TPY6_9ACTN</name>
<evidence type="ECO:0000313" key="3">
    <source>
        <dbReference type="Proteomes" id="UP001501455"/>
    </source>
</evidence>
<dbReference type="InterPro" id="IPR043519">
    <property type="entry name" value="NT_sf"/>
</dbReference>
<comment type="caution">
    <text evidence="2">The sequence shown here is derived from an EMBL/GenBank/DDBJ whole genome shotgun (WGS) entry which is preliminary data.</text>
</comment>
<reference evidence="3" key="1">
    <citation type="journal article" date="2019" name="Int. J. Syst. Evol. Microbiol.">
        <title>The Global Catalogue of Microorganisms (GCM) 10K type strain sequencing project: providing services to taxonomists for standard genome sequencing and annotation.</title>
        <authorList>
            <consortium name="The Broad Institute Genomics Platform"/>
            <consortium name="The Broad Institute Genome Sequencing Center for Infectious Disease"/>
            <person name="Wu L."/>
            <person name="Ma J."/>
        </authorList>
    </citation>
    <scope>NUCLEOTIDE SEQUENCE [LARGE SCALE GENOMIC DNA]</scope>
    <source>
        <strain evidence="3">JCM 4816</strain>
    </source>
</reference>